<evidence type="ECO:0000313" key="2">
    <source>
        <dbReference type="EMBL" id="VDL68861.1"/>
    </source>
</evidence>
<evidence type="ECO:0000313" key="4">
    <source>
        <dbReference type="WBParaSite" id="NBR_0000527001-mRNA-1"/>
    </source>
</evidence>
<proteinExistence type="predicted"/>
<dbReference type="WBParaSite" id="NBR_0000527001-mRNA-1">
    <property type="protein sequence ID" value="NBR_0000527001-mRNA-1"/>
    <property type="gene ID" value="NBR_0000527001"/>
</dbReference>
<dbReference type="EMBL" id="UYSL01012188">
    <property type="protein sequence ID" value="VDL68861.1"/>
    <property type="molecule type" value="Genomic_DNA"/>
</dbReference>
<protein>
    <submittedName>
        <fullName evidence="4">Transmembrane protein</fullName>
    </submittedName>
</protein>
<keyword evidence="1" id="KW-0472">Membrane</keyword>
<evidence type="ECO:0000256" key="1">
    <source>
        <dbReference type="SAM" id="Phobius"/>
    </source>
</evidence>
<reference evidence="4" key="1">
    <citation type="submission" date="2017-02" db="UniProtKB">
        <authorList>
            <consortium name="WormBaseParasite"/>
        </authorList>
    </citation>
    <scope>IDENTIFICATION</scope>
</reference>
<keyword evidence="1" id="KW-1133">Transmembrane helix</keyword>
<organism evidence="4">
    <name type="scientific">Nippostrongylus brasiliensis</name>
    <name type="common">Rat hookworm</name>
    <dbReference type="NCBI Taxonomy" id="27835"/>
    <lineage>
        <taxon>Eukaryota</taxon>
        <taxon>Metazoa</taxon>
        <taxon>Ecdysozoa</taxon>
        <taxon>Nematoda</taxon>
        <taxon>Chromadorea</taxon>
        <taxon>Rhabditida</taxon>
        <taxon>Rhabditina</taxon>
        <taxon>Rhabditomorpha</taxon>
        <taxon>Strongyloidea</taxon>
        <taxon>Heligmosomidae</taxon>
        <taxon>Nippostrongylus</taxon>
    </lineage>
</organism>
<sequence length="67" mass="7548">MCADLGQLQPTKRYTNRMRFKPIPGAKEVPADAIPYDVDLPVKFIVYSAIGFLVSEVCPFVFSRLNI</sequence>
<reference evidence="2 3" key="2">
    <citation type="submission" date="2018-11" db="EMBL/GenBank/DDBJ databases">
        <authorList>
            <consortium name="Pathogen Informatics"/>
        </authorList>
    </citation>
    <scope>NUCLEOTIDE SEQUENCE [LARGE SCALE GENOMIC DNA]</scope>
</reference>
<accession>A0A0N4XRW8</accession>
<keyword evidence="3" id="KW-1185">Reference proteome</keyword>
<dbReference type="Proteomes" id="UP000271162">
    <property type="component" value="Unassembled WGS sequence"/>
</dbReference>
<name>A0A0N4XRW8_NIPBR</name>
<keyword evidence="1" id="KW-0812">Transmembrane</keyword>
<gene>
    <name evidence="2" type="ORF">NBR_LOCUS5272</name>
</gene>
<dbReference type="AlphaFoldDB" id="A0A0N4XRW8"/>
<evidence type="ECO:0000313" key="3">
    <source>
        <dbReference type="Proteomes" id="UP000271162"/>
    </source>
</evidence>
<feature type="transmembrane region" description="Helical" evidence="1">
    <location>
        <begin position="44"/>
        <end position="62"/>
    </location>
</feature>